<dbReference type="InterPro" id="IPR012338">
    <property type="entry name" value="Beta-lactam/transpept-like"/>
</dbReference>
<dbReference type="Proteomes" id="UP000613030">
    <property type="component" value="Unassembled WGS sequence"/>
</dbReference>
<protein>
    <submittedName>
        <fullName evidence="2">Beta-lactamase family protein</fullName>
    </submittedName>
</protein>
<feature type="domain" description="Beta-lactamase-related" evidence="1">
    <location>
        <begin position="64"/>
        <end position="382"/>
    </location>
</feature>
<dbReference type="InterPro" id="IPR050491">
    <property type="entry name" value="AmpC-like"/>
</dbReference>
<dbReference type="Pfam" id="PF00144">
    <property type="entry name" value="Beta-lactamase"/>
    <property type="match status" value="1"/>
</dbReference>
<name>A0ABS1L0D3_9BACT</name>
<dbReference type="PANTHER" id="PTHR46825">
    <property type="entry name" value="D-ALANYL-D-ALANINE-CARBOXYPEPTIDASE/ENDOPEPTIDASE AMPH"/>
    <property type="match status" value="1"/>
</dbReference>
<sequence length="417" mass="46444">MKLKRYIFIGVLLIAIPFLVAQVVREKPDAPAPFPKAMVKPRPFNPIVARLLKTYEKELALLAEASHTPGAAIAVVQDSTIVYLKGIGKRSADGPAVVDVHTVFRIASVSKCFASFLTGILVQDSVLHWDERVVDRLPRFALQSAEETQKLTLRHVLSHATGLPYHTYTNMVEEGASLDSMLAWLKKIPLATPVGMSYSYQNVAYSLIGKVIESATGKTYEDEMRERVFGPLQMRTASIDYASIRQNPNVAQPHKMRGGKWVPASITSTYYNVAPAGGVNASISDMAQWMIALLGNRPNVISPATLQQLFTPEVKARSKNRNYGRMHRLSDSFYGLGWRVIYYPDDTLIYHGGFVNGYRSEVAVNPKERFAVCILANAPGDLADNGIPLFFNLLQPKRDSINAWEEQQRKLRQVLVP</sequence>
<gene>
    <name evidence="2" type="ORF">JI741_28325</name>
</gene>
<proteinExistence type="predicted"/>
<dbReference type="Gene3D" id="3.40.710.10">
    <property type="entry name" value="DD-peptidase/beta-lactamase superfamily"/>
    <property type="match status" value="1"/>
</dbReference>
<comment type="caution">
    <text evidence="2">The sequence shown here is derived from an EMBL/GenBank/DDBJ whole genome shotgun (WGS) entry which is preliminary data.</text>
</comment>
<dbReference type="InterPro" id="IPR001466">
    <property type="entry name" value="Beta-lactam-related"/>
</dbReference>
<evidence type="ECO:0000313" key="3">
    <source>
        <dbReference type="Proteomes" id="UP000613030"/>
    </source>
</evidence>
<dbReference type="SUPFAM" id="SSF56601">
    <property type="entry name" value="beta-lactamase/transpeptidase-like"/>
    <property type="match status" value="1"/>
</dbReference>
<dbReference type="PANTHER" id="PTHR46825:SF15">
    <property type="entry name" value="BETA-LACTAMASE-RELATED DOMAIN-CONTAINING PROTEIN"/>
    <property type="match status" value="1"/>
</dbReference>
<accession>A0ABS1L0D3</accession>
<organism evidence="2 3">
    <name type="scientific">Chryseolinea lacunae</name>
    <dbReference type="NCBI Taxonomy" id="2801331"/>
    <lineage>
        <taxon>Bacteria</taxon>
        <taxon>Pseudomonadati</taxon>
        <taxon>Bacteroidota</taxon>
        <taxon>Cytophagia</taxon>
        <taxon>Cytophagales</taxon>
        <taxon>Fulvivirgaceae</taxon>
        <taxon>Chryseolinea</taxon>
    </lineage>
</organism>
<dbReference type="EMBL" id="JAERRB010000014">
    <property type="protein sequence ID" value="MBL0745170.1"/>
    <property type="molecule type" value="Genomic_DNA"/>
</dbReference>
<reference evidence="2 3" key="1">
    <citation type="submission" date="2021-01" db="EMBL/GenBank/DDBJ databases">
        <title>Chryseolinea sp. Jin1 Genome sequencing and assembly.</title>
        <authorList>
            <person name="Kim I."/>
        </authorList>
    </citation>
    <scope>NUCLEOTIDE SEQUENCE [LARGE SCALE GENOMIC DNA]</scope>
    <source>
        <strain evidence="2 3">Jin1</strain>
    </source>
</reference>
<keyword evidence="3" id="KW-1185">Reference proteome</keyword>
<dbReference type="RefSeq" id="WP_202015451.1">
    <property type="nucleotide sequence ID" value="NZ_JAERRB010000014.1"/>
</dbReference>
<evidence type="ECO:0000259" key="1">
    <source>
        <dbReference type="Pfam" id="PF00144"/>
    </source>
</evidence>
<evidence type="ECO:0000313" key="2">
    <source>
        <dbReference type="EMBL" id="MBL0745170.1"/>
    </source>
</evidence>